<dbReference type="Proteomes" id="UP000239576">
    <property type="component" value="Unassembled WGS sequence"/>
</dbReference>
<evidence type="ECO:0000313" key="1">
    <source>
        <dbReference type="EMBL" id="PSB24261.1"/>
    </source>
</evidence>
<comment type="caution">
    <text evidence="1">The sequence shown here is derived from an EMBL/GenBank/DDBJ whole genome shotgun (WGS) entry which is preliminary data.</text>
</comment>
<accession>A0A2T1DV02</accession>
<keyword evidence="2" id="KW-1185">Reference proteome</keyword>
<name>A0A2T1DV02_9CYAN</name>
<reference evidence="1 2" key="2">
    <citation type="submission" date="2018-03" db="EMBL/GenBank/DDBJ databases">
        <title>The ancient ancestry and fast evolution of plastids.</title>
        <authorList>
            <person name="Moore K.R."/>
            <person name="Magnabosco C."/>
            <person name="Momper L."/>
            <person name="Gold D.A."/>
            <person name="Bosak T."/>
            <person name="Fournier G.P."/>
        </authorList>
    </citation>
    <scope>NUCLEOTIDE SEQUENCE [LARGE SCALE GENOMIC DNA]</scope>
    <source>
        <strain evidence="1 2">ULC18</strain>
    </source>
</reference>
<evidence type="ECO:0000313" key="2">
    <source>
        <dbReference type="Proteomes" id="UP000239576"/>
    </source>
</evidence>
<dbReference type="EMBL" id="PVWK01000149">
    <property type="protein sequence ID" value="PSB24261.1"/>
    <property type="molecule type" value="Genomic_DNA"/>
</dbReference>
<sequence>MGDARADKPSRGGSLAASDRLRAIALSKTQLEVGTATDVEQASNLVLQIASFNRSAFCMCKSL</sequence>
<reference evidence="2" key="1">
    <citation type="submission" date="2018-02" db="EMBL/GenBank/DDBJ databases">
        <authorList>
            <person name="Moore K."/>
            <person name="Momper L."/>
        </authorList>
    </citation>
    <scope>NUCLEOTIDE SEQUENCE [LARGE SCALE GENOMIC DNA]</scope>
    <source>
        <strain evidence="2">ULC18</strain>
    </source>
</reference>
<proteinExistence type="predicted"/>
<gene>
    <name evidence="1" type="ORF">C7B82_27655</name>
</gene>
<protein>
    <submittedName>
        <fullName evidence="1">Uncharacterized protein</fullName>
    </submittedName>
</protein>
<organism evidence="1 2">
    <name type="scientific">Stenomitos frigidus ULC18</name>
    <dbReference type="NCBI Taxonomy" id="2107698"/>
    <lineage>
        <taxon>Bacteria</taxon>
        <taxon>Bacillati</taxon>
        <taxon>Cyanobacteriota</taxon>
        <taxon>Cyanophyceae</taxon>
        <taxon>Leptolyngbyales</taxon>
        <taxon>Leptolyngbyaceae</taxon>
        <taxon>Stenomitos</taxon>
    </lineage>
</organism>
<dbReference type="RefSeq" id="WP_106260166.1">
    <property type="nucleotide sequence ID" value="NZ_CAWNSW010000026.1"/>
</dbReference>
<dbReference type="AlphaFoldDB" id="A0A2T1DV02"/>